<dbReference type="InterPro" id="IPR005064">
    <property type="entry name" value="BUG"/>
</dbReference>
<dbReference type="PIRSF" id="PIRSF017082">
    <property type="entry name" value="YflP"/>
    <property type="match status" value="1"/>
</dbReference>
<dbReference type="Proteomes" id="UP000265955">
    <property type="component" value="Unassembled WGS sequence"/>
</dbReference>
<organism evidence="3 4">
    <name type="scientific">Noviherbaspirillum saxi</name>
    <dbReference type="NCBI Taxonomy" id="2320863"/>
    <lineage>
        <taxon>Bacteria</taxon>
        <taxon>Pseudomonadati</taxon>
        <taxon>Pseudomonadota</taxon>
        <taxon>Betaproteobacteria</taxon>
        <taxon>Burkholderiales</taxon>
        <taxon>Oxalobacteraceae</taxon>
        <taxon>Noviherbaspirillum</taxon>
    </lineage>
</organism>
<keyword evidence="2" id="KW-0732">Signal</keyword>
<dbReference type="EMBL" id="QYUO01000003">
    <property type="protein sequence ID" value="RJF92533.1"/>
    <property type="molecule type" value="Genomic_DNA"/>
</dbReference>
<reference evidence="4" key="1">
    <citation type="submission" date="2018-09" db="EMBL/GenBank/DDBJ databases">
        <authorList>
            <person name="Zhu H."/>
        </authorList>
    </citation>
    <scope>NUCLEOTIDE SEQUENCE [LARGE SCALE GENOMIC DNA]</scope>
    <source>
        <strain evidence="4">K1R23-30</strain>
    </source>
</reference>
<dbReference type="CDD" id="cd07012">
    <property type="entry name" value="PBP2_Bug_TTT"/>
    <property type="match status" value="1"/>
</dbReference>
<dbReference type="Gene3D" id="3.40.190.10">
    <property type="entry name" value="Periplasmic binding protein-like II"/>
    <property type="match status" value="1"/>
</dbReference>
<comment type="caution">
    <text evidence="3">The sequence shown here is derived from an EMBL/GenBank/DDBJ whole genome shotgun (WGS) entry which is preliminary data.</text>
</comment>
<accession>A0A3A3G385</accession>
<dbReference type="Gene3D" id="3.40.190.150">
    <property type="entry name" value="Bordetella uptake gene, domain 1"/>
    <property type="match status" value="1"/>
</dbReference>
<proteinExistence type="inferred from homology"/>
<feature type="chain" id="PRO_5017358744" evidence="2">
    <location>
        <begin position="30"/>
        <end position="332"/>
    </location>
</feature>
<evidence type="ECO:0000256" key="2">
    <source>
        <dbReference type="SAM" id="SignalP"/>
    </source>
</evidence>
<protein>
    <submittedName>
        <fullName evidence="3">Tripartite tricarboxylate transporter substrate binding protein</fullName>
    </submittedName>
</protein>
<gene>
    <name evidence="3" type="ORF">D3871_28465</name>
</gene>
<dbReference type="AlphaFoldDB" id="A0A3A3G385"/>
<dbReference type="PANTHER" id="PTHR42928">
    <property type="entry name" value="TRICARBOXYLATE-BINDING PROTEIN"/>
    <property type="match status" value="1"/>
</dbReference>
<dbReference type="Pfam" id="PF03401">
    <property type="entry name" value="TctC"/>
    <property type="match status" value="1"/>
</dbReference>
<name>A0A3A3G385_9BURK</name>
<dbReference type="RefSeq" id="WP_119772454.1">
    <property type="nucleotide sequence ID" value="NZ_QYUO01000003.1"/>
</dbReference>
<evidence type="ECO:0000256" key="1">
    <source>
        <dbReference type="ARBA" id="ARBA00006987"/>
    </source>
</evidence>
<dbReference type="InterPro" id="IPR042100">
    <property type="entry name" value="Bug_dom1"/>
</dbReference>
<keyword evidence="4" id="KW-1185">Reference proteome</keyword>
<feature type="signal peptide" evidence="2">
    <location>
        <begin position="1"/>
        <end position="29"/>
    </location>
</feature>
<comment type="similarity">
    <text evidence="1">Belongs to the UPF0065 (bug) family.</text>
</comment>
<dbReference type="SUPFAM" id="SSF53850">
    <property type="entry name" value="Periplasmic binding protein-like II"/>
    <property type="match status" value="1"/>
</dbReference>
<evidence type="ECO:0000313" key="4">
    <source>
        <dbReference type="Proteomes" id="UP000265955"/>
    </source>
</evidence>
<dbReference type="OrthoDB" id="9125369at2"/>
<sequence length="332" mass="35584">MTKLHIRRLMRLVLPVAFFAGVTIASAHAQAPATYPNKVIKMMVGFPAGQATDLVARLLAERMSAAFGQPVIIENRPGQGGTIALNALARSAPDGHSMILAASGGLVTNPHLFKEFPFNPLQDFEPISLVAEVPLALVVNPSKPFNDIKSLVNSAKSNPGKLNHASTGNGTSSHLAMEALKQETKIDLVHVPYPGSVKALTDLVAGNVDVMFDNVAVTQQLINAGKLKILAVGSRKRLEQFPNTPTLAESGFPTIPAGFWIGMLFPKGTPAAVVNKVNAQLAKDLAHPVLQKKLLEMGIIPHPTSPQEFARFIKDEHTRMGKVVKESQITVE</sequence>
<evidence type="ECO:0000313" key="3">
    <source>
        <dbReference type="EMBL" id="RJF92533.1"/>
    </source>
</evidence>
<dbReference type="PANTHER" id="PTHR42928:SF5">
    <property type="entry name" value="BLR1237 PROTEIN"/>
    <property type="match status" value="1"/>
</dbReference>